<keyword evidence="2" id="KW-1185">Reference proteome</keyword>
<gene>
    <name evidence="1" type="ORF">PCOR1329_LOCUS68905</name>
</gene>
<accession>A0ABN9WN68</accession>
<evidence type="ECO:0000313" key="1">
    <source>
        <dbReference type="EMBL" id="CAK0888039.1"/>
    </source>
</evidence>
<proteinExistence type="predicted"/>
<dbReference type="EMBL" id="CAUYUJ010019015">
    <property type="protein sequence ID" value="CAK0888039.1"/>
    <property type="molecule type" value="Genomic_DNA"/>
</dbReference>
<sequence length="162" mass="17931">MLARTLGRVYMEHRGPEVIEAWRERLQGGAAHGPAPDCGVGPSPPELEHLLVNEVRFTHASVSRRFRHGPHRGKEIVSLAAALESGDATVDDVPLVCVRLADKTYSLFNRRLYGLREYASRRPPGEDVRVPAWVFKADPVTAKFVIAFTSQCDGAKAFLRGE</sequence>
<organism evidence="1 2">
    <name type="scientific">Prorocentrum cordatum</name>
    <dbReference type="NCBI Taxonomy" id="2364126"/>
    <lineage>
        <taxon>Eukaryota</taxon>
        <taxon>Sar</taxon>
        <taxon>Alveolata</taxon>
        <taxon>Dinophyceae</taxon>
        <taxon>Prorocentrales</taxon>
        <taxon>Prorocentraceae</taxon>
        <taxon>Prorocentrum</taxon>
    </lineage>
</organism>
<dbReference type="Proteomes" id="UP001189429">
    <property type="component" value="Unassembled WGS sequence"/>
</dbReference>
<evidence type="ECO:0008006" key="3">
    <source>
        <dbReference type="Google" id="ProtNLM"/>
    </source>
</evidence>
<comment type="caution">
    <text evidence="1">The sequence shown here is derived from an EMBL/GenBank/DDBJ whole genome shotgun (WGS) entry which is preliminary data.</text>
</comment>
<protein>
    <recommendedName>
        <fullName evidence="3">MmyB-like transcription regulator ligand binding domain-containing protein</fullName>
    </recommendedName>
</protein>
<evidence type="ECO:0000313" key="2">
    <source>
        <dbReference type="Proteomes" id="UP001189429"/>
    </source>
</evidence>
<name>A0ABN9WN68_9DINO</name>
<reference evidence="1" key="1">
    <citation type="submission" date="2023-10" db="EMBL/GenBank/DDBJ databases">
        <authorList>
            <person name="Chen Y."/>
            <person name="Shah S."/>
            <person name="Dougan E. K."/>
            <person name="Thang M."/>
            <person name="Chan C."/>
        </authorList>
    </citation>
    <scope>NUCLEOTIDE SEQUENCE [LARGE SCALE GENOMIC DNA]</scope>
</reference>